<feature type="compositionally biased region" description="Basic residues" evidence="2">
    <location>
        <begin position="119"/>
        <end position="129"/>
    </location>
</feature>
<feature type="compositionally biased region" description="Basic and acidic residues" evidence="2">
    <location>
        <begin position="82"/>
        <end position="91"/>
    </location>
</feature>
<proteinExistence type="predicted"/>
<feature type="compositionally biased region" description="Polar residues" evidence="2">
    <location>
        <begin position="97"/>
        <end position="106"/>
    </location>
</feature>
<reference evidence="6 7" key="1">
    <citation type="journal article" date="2010" name="Nature">
        <title>The Ectocarpus genome and the independent evolution of multicellularity in brown algae.</title>
        <authorList>
            <person name="Cock J.M."/>
            <person name="Sterck L."/>
            <person name="Rouze P."/>
            <person name="Scornet D."/>
            <person name="Allen A.E."/>
            <person name="Amoutzias G."/>
            <person name="Anthouard V."/>
            <person name="Artiguenave F."/>
            <person name="Aury J.M."/>
            <person name="Badger J.H."/>
            <person name="Beszteri B."/>
            <person name="Billiau K."/>
            <person name="Bonnet E."/>
            <person name="Bothwell J.H."/>
            <person name="Bowler C."/>
            <person name="Boyen C."/>
            <person name="Brownlee C."/>
            <person name="Carrano C.J."/>
            <person name="Charrier B."/>
            <person name="Cho G.Y."/>
            <person name="Coelho S.M."/>
            <person name="Collen J."/>
            <person name="Corre E."/>
            <person name="Da Silva C."/>
            <person name="Delage L."/>
            <person name="Delaroque N."/>
            <person name="Dittami S.M."/>
            <person name="Doulbeau S."/>
            <person name="Elias M."/>
            <person name="Farnham G."/>
            <person name="Gachon C.M."/>
            <person name="Gschloessl B."/>
            <person name="Heesch S."/>
            <person name="Jabbari K."/>
            <person name="Jubin C."/>
            <person name="Kawai H."/>
            <person name="Kimura K."/>
            <person name="Kloareg B."/>
            <person name="Kupper F.C."/>
            <person name="Lang D."/>
            <person name="Le Bail A."/>
            <person name="Leblanc C."/>
            <person name="Lerouge P."/>
            <person name="Lohr M."/>
            <person name="Lopez P.J."/>
            <person name="Martens C."/>
            <person name="Maumus F."/>
            <person name="Michel G."/>
            <person name="Miranda-Saavedra D."/>
            <person name="Morales J."/>
            <person name="Moreau H."/>
            <person name="Motomura T."/>
            <person name="Nagasato C."/>
            <person name="Napoli C.A."/>
            <person name="Nelson D.R."/>
            <person name="Nyvall-Collen P."/>
            <person name="Peters A.F."/>
            <person name="Pommier C."/>
            <person name="Potin P."/>
            <person name="Poulain J."/>
            <person name="Quesneville H."/>
            <person name="Read B."/>
            <person name="Rensing S.A."/>
            <person name="Ritter A."/>
            <person name="Rousvoal S."/>
            <person name="Samanta M."/>
            <person name="Samson G."/>
            <person name="Schroeder D.C."/>
            <person name="Segurens B."/>
            <person name="Strittmatter M."/>
            <person name="Tonon T."/>
            <person name="Tregear J.W."/>
            <person name="Valentin K."/>
            <person name="von Dassow P."/>
            <person name="Yamagishi T."/>
            <person name="Van de Peer Y."/>
            <person name="Wincker P."/>
        </authorList>
    </citation>
    <scope>NUCLEOTIDE SEQUENCE [LARGE SCALE GENOMIC DNA]</scope>
    <source>
        <strain evidence="7">Ec32 / CCAP1310/4</strain>
    </source>
</reference>
<feature type="chain" id="PRO_5003117003" evidence="3">
    <location>
        <begin position="21"/>
        <end position="485"/>
    </location>
</feature>
<dbReference type="Gene3D" id="1.20.120.1190">
    <property type="match status" value="1"/>
</dbReference>
<keyword evidence="3" id="KW-0732">Signal</keyword>
<feature type="domain" description="NOG1 N-terminal helical" evidence="5">
    <location>
        <begin position="136"/>
        <end position="299"/>
    </location>
</feature>
<keyword evidence="1" id="KW-0342">GTP-binding</keyword>
<evidence type="ECO:0000259" key="4">
    <source>
        <dbReference type="Pfam" id="PF06858"/>
    </source>
</evidence>
<organism evidence="6 7">
    <name type="scientific">Ectocarpus siliculosus</name>
    <name type="common">Brown alga</name>
    <name type="synonym">Conferva siliculosa</name>
    <dbReference type="NCBI Taxonomy" id="2880"/>
    <lineage>
        <taxon>Eukaryota</taxon>
        <taxon>Sar</taxon>
        <taxon>Stramenopiles</taxon>
        <taxon>Ochrophyta</taxon>
        <taxon>PX clade</taxon>
        <taxon>Phaeophyceae</taxon>
        <taxon>Ectocarpales</taxon>
        <taxon>Ectocarpaceae</taxon>
        <taxon>Ectocarpus</taxon>
    </lineage>
</organism>
<dbReference type="InParanoid" id="D8LCA2"/>
<dbReference type="Gene3D" id="3.40.50.300">
    <property type="entry name" value="P-loop containing nucleotide triphosphate hydrolases"/>
    <property type="match status" value="1"/>
</dbReference>
<dbReference type="InterPro" id="IPR006073">
    <property type="entry name" value="GTP-bd"/>
</dbReference>
<dbReference type="PANTHER" id="PTHR45759">
    <property type="entry name" value="NUCLEOLAR GTP-BINDING PROTEIN 1"/>
    <property type="match status" value="1"/>
</dbReference>
<feature type="region of interest" description="Disordered" evidence="2">
    <location>
        <begin position="49"/>
        <end position="137"/>
    </location>
</feature>
<dbReference type="STRING" id="2880.D8LCA2"/>
<evidence type="ECO:0000256" key="1">
    <source>
        <dbReference type="ARBA" id="ARBA00023134"/>
    </source>
</evidence>
<dbReference type="eggNOG" id="KOG1490">
    <property type="taxonomic scope" value="Eukaryota"/>
</dbReference>
<feature type="compositionally biased region" description="Low complexity" evidence="2">
    <location>
        <begin position="51"/>
        <end position="61"/>
    </location>
</feature>
<dbReference type="InterPro" id="IPR041623">
    <property type="entry name" value="NOG1_N"/>
</dbReference>
<evidence type="ECO:0000259" key="5">
    <source>
        <dbReference type="Pfam" id="PF17835"/>
    </source>
</evidence>
<accession>D8LCA2</accession>
<evidence type="ECO:0000313" key="7">
    <source>
        <dbReference type="Proteomes" id="UP000002630"/>
    </source>
</evidence>
<protein>
    <submittedName>
        <fullName evidence="6">PDE318, predicted plastid-localised Nog1-like GTPase</fullName>
    </submittedName>
</protein>
<dbReference type="PROSITE" id="PS51257">
    <property type="entry name" value="PROKAR_LIPOPROTEIN"/>
    <property type="match status" value="1"/>
</dbReference>
<feature type="signal peptide" evidence="3">
    <location>
        <begin position="1"/>
        <end position="20"/>
    </location>
</feature>
<dbReference type="Pfam" id="PF17835">
    <property type="entry name" value="NOG1_N"/>
    <property type="match status" value="1"/>
</dbReference>
<dbReference type="InterPro" id="IPR010674">
    <property type="entry name" value="NOG1_Rossman_fold_dom"/>
</dbReference>
<dbReference type="PRINTS" id="PR00326">
    <property type="entry name" value="GTP1OBG"/>
</dbReference>
<gene>
    <name evidence="6" type="primary">PDE318</name>
    <name evidence="6" type="ORF">Esi_0100_0041</name>
</gene>
<feature type="domain" description="Nucleolar GTP-binding protein 1 Rossman-fold" evidence="4">
    <location>
        <begin position="372"/>
        <end position="431"/>
    </location>
</feature>
<dbReference type="Proteomes" id="UP000002630">
    <property type="component" value="Unassembled WGS sequence"/>
</dbReference>
<dbReference type="Pfam" id="PF06858">
    <property type="entry name" value="NOG1"/>
    <property type="match status" value="1"/>
</dbReference>
<dbReference type="InterPro" id="IPR027417">
    <property type="entry name" value="P-loop_NTPase"/>
</dbReference>
<evidence type="ECO:0000256" key="2">
    <source>
        <dbReference type="SAM" id="MobiDB-lite"/>
    </source>
</evidence>
<dbReference type="EMBL" id="FN649760">
    <property type="protein sequence ID" value="CBN78138.1"/>
    <property type="molecule type" value="Genomic_DNA"/>
</dbReference>
<evidence type="ECO:0000313" key="6">
    <source>
        <dbReference type="EMBL" id="CBN78138.1"/>
    </source>
</evidence>
<keyword evidence="1" id="KW-0547">Nucleotide-binding</keyword>
<dbReference type="OrthoDB" id="415015at2759"/>
<keyword evidence="7" id="KW-1185">Reference proteome</keyword>
<name>D8LCA2_ECTSI</name>
<evidence type="ECO:0000256" key="3">
    <source>
        <dbReference type="SAM" id="SignalP"/>
    </source>
</evidence>
<dbReference type="GO" id="GO:0005525">
    <property type="term" value="F:GTP binding"/>
    <property type="evidence" value="ECO:0007669"/>
    <property type="project" value="UniProtKB-KW"/>
</dbReference>
<dbReference type="SUPFAM" id="SSF52540">
    <property type="entry name" value="P-loop containing nucleoside triphosphate hydrolases"/>
    <property type="match status" value="1"/>
</dbReference>
<sequence>MTRACATLTLFLGLPQGTMGFASSFSACRSQASAAPRTALLRGCRVWGRTSSSRSSSSSERQPLRHLRRRRSEGLVASLSTKGEREGHPATEEEAQLPQQLSSVPESQRRHQQQPQQPRSKRGTTRKRLTSTGGLKSLPIVTPSIELLSHASRRSKKVSQDMLIKNARNRSRKWVAERMDMLGKATSKPLRDIIRQYKHQLPILHPFEATLADLTVRAREKTGERTLQSVLDDVNDFRKVALEISKSAAREGKLGEKKSEIMQTMDAGYSRMEDHFLTNGSVLEDLTEIQKSLRSLPIVQLHLPTVVLVGAPNVGKSSIVRAVSTGTPEVNSYPFTTRGMALGHMFHPETNARYQIMDTPGVLSRPDGERNEMEALTLASMQHLPTAVIFVMDLSGHSGHLSSLENQMQVRHELRRRFPRRPWLDVVSKADLPRLELEKAKEALPEGYLDLSTLDGTGVDELKTRLFEMYEIIERILAPPPDVQR</sequence>
<dbReference type="AlphaFoldDB" id="D8LCA2"/>